<dbReference type="PROSITE" id="PS00280">
    <property type="entry name" value="BPTI_KUNITZ_1"/>
    <property type="match status" value="1"/>
</dbReference>
<dbReference type="Pfam" id="PF14625">
    <property type="entry name" value="Lustrin_cystein"/>
    <property type="match status" value="1"/>
</dbReference>
<dbReference type="Proteomes" id="UP001431783">
    <property type="component" value="Unassembled WGS sequence"/>
</dbReference>
<dbReference type="Pfam" id="PF00014">
    <property type="entry name" value="Kunitz_BPTI"/>
    <property type="match status" value="1"/>
</dbReference>
<dbReference type="InterPro" id="IPR051950">
    <property type="entry name" value="Dev_reg/Prot_inhib"/>
</dbReference>
<comment type="caution">
    <text evidence="9">The sequence shown here is derived from an EMBL/GenBank/DDBJ whole genome shotgun (WGS) entry which is preliminary data.</text>
</comment>
<feature type="domain" description="BPTI/Kunitz inhibitor" evidence="7">
    <location>
        <begin position="210"/>
        <end position="264"/>
    </location>
</feature>
<dbReference type="Gene3D" id="4.10.800.10">
    <property type="entry name" value="Thyroglobulin type-1"/>
    <property type="match status" value="2"/>
</dbReference>
<keyword evidence="6" id="KW-1133">Transmembrane helix</keyword>
<evidence type="ECO:0000256" key="3">
    <source>
        <dbReference type="ARBA" id="ARBA00022737"/>
    </source>
</evidence>
<dbReference type="InterPro" id="IPR028150">
    <property type="entry name" value="Lustrin_cystein"/>
</dbReference>
<dbReference type="SUPFAM" id="SSF57610">
    <property type="entry name" value="Thyroglobulin type-1 domain"/>
    <property type="match status" value="2"/>
</dbReference>
<gene>
    <name evidence="9" type="ORF">WA026_022395</name>
</gene>
<dbReference type="PROSITE" id="PS00484">
    <property type="entry name" value="THYROGLOBULIN_1_1"/>
    <property type="match status" value="1"/>
</dbReference>
<feature type="disulfide bond" evidence="5">
    <location>
        <begin position="58"/>
        <end position="65"/>
    </location>
</feature>
<keyword evidence="10" id="KW-1185">Reference proteome</keyword>
<sequence>MKCCSNGCGTQCVDPLLYTACQHKRTLSQHQAHDSGIPLNRVYIPSCNEDGTFASKQCHPGTGQCWCVDQNGFEVSESRGKSDLNCDITSKMSKCPKRKCNNCEHGYKIDVDGCRTCECINPCDEVSCRGEGETCRLVSVECVTSPCPSVPMCLPKKENPCQNGEPLRYGDNDDVVTCGPEEESCPSSHKCQLSPIGEYAVCCPKPRDICFEPMDRGDCDKNESRNLTRYYFNSRTNKCDSFVFSGCKGNHNNFHTKQLCSQVCPVLSQCERLREKNQKAAEKYNKPSFLPRCEKILEIGNRFRNPLKGSLTRGAEPDCNFRQARNKAQNRADFISDADLVLEELMMQIGSISDSEEPKDLDENEVEEINENSVTSRCEELGGQCDANKKFLPTQCENDVCWCVDEAGNQLPQTNTFQKGERTCFFSPVEKVEVTLGFRGEYNDISSVYMVNKISNILKNLGGVVNEDGIRAKISPEAMYIKFALIGNKKIDIAFTLERMVMHQRLPDLNADITKSRVTHHLLMNNSNQRDHLLAMENREIVSQSPVSIVAPYHTALIVIAAASAFVISILTLLVMLYRRKMNSLNNNKIVEDNRFLSNTRPIYIELPNEKYNTISSDLSKSSA</sequence>
<comment type="caution">
    <text evidence="5">Lacks conserved residue(s) required for the propagation of feature annotation.</text>
</comment>
<feature type="domain" description="Thyroglobulin type-1" evidence="8">
    <location>
        <begin position="18"/>
        <end position="86"/>
    </location>
</feature>
<dbReference type="InterPro" id="IPR004094">
    <property type="entry name" value="Antistasin-like"/>
</dbReference>
<dbReference type="InterPro" id="IPR036857">
    <property type="entry name" value="Thyroglobulin_1_sf"/>
</dbReference>
<dbReference type="EMBL" id="JARQZJ010000049">
    <property type="protein sequence ID" value="KAK9878499.1"/>
    <property type="molecule type" value="Genomic_DNA"/>
</dbReference>
<feature type="transmembrane region" description="Helical" evidence="6">
    <location>
        <begin position="553"/>
        <end position="578"/>
    </location>
</feature>
<comment type="subcellular location">
    <subcellularLocation>
        <location evidence="1">Secreted</location>
    </subcellularLocation>
</comment>
<proteinExistence type="predicted"/>
<dbReference type="GO" id="GO:0005604">
    <property type="term" value="C:basement membrane"/>
    <property type="evidence" value="ECO:0007669"/>
    <property type="project" value="TreeGrafter"/>
</dbReference>
<evidence type="ECO:0000313" key="10">
    <source>
        <dbReference type="Proteomes" id="UP001431783"/>
    </source>
</evidence>
<dbReference type="InterPro" id="IPR002223">
    <property type="entry name" value="Kunitz_BPTI"/>
</dbReference>
<feature type="domain" description="Thyroglobulin type-1" evidence="8">
    <location>
        <begin position="375"/>
        <end position="424"/>
    </location>
</feature>
<evidence type="ECO:0000259" key="7">
    <source>
        <dbReference type="PROSITE" id="PS50279"/>
    </source>
</evidence>
<dbReference type="PANTHER" id="PTHR12352">
    <property type="entry name" value="SECRETED MODULAR CALCIUM-BINDING PROTEIN"/>
    <property type="match status" value="1"/>
</dbReference>
<dbReference type="Gene3D" id="4.10.410.10">
    <property type="entry name" value="Pancreatic trypsin inhibitor Kunitz domain"/>
    <property type="match status" value="1"/>
</dbReference>
<dbReference type="Pfam" id="PF02822">
    <property type="entry name" value="Antistasin"/>
    <property type="match status" value="1"/>
</dbReference>
<evidence type="ECO:0000313" key="9">
    <source>
        <dbReference type="EMBL" id="KAK9878499.1"/>
    </source>
</evidence>
<evidence type="ECO:0000259" key="8">
    <source>
        <dbReference type="PROSITE" id="PS51162"/>
    </source>
</evidence>
<dbReference type="Pfam" id="PF00086">
    <property type="entry name" value="Thyroglobulin_1"/>
    <property type="match status" value="2"/>
</dbReference>
<dbReference type="SMART" id="SM00211">
    <property type="entry name" value="TY"/>
    <property type="match status" value="2"/>
</dbReference>
<organism evidence="9 10">
    <name type="scientific">Henosepilachna vigintioctopunctata</name>
    <dbReference type="NCBI Taxonomy" id="420089"/>
    <lineage>
        <taxon>Eukaryota</taxon>
        <taxon>Metazoa</taxon>
        <taxon>Ecdysozoa</taxon>
        <taxon>Arthropoda</taxon>
        <taxon>Hexapoda</taxon>
        <taxon>Insecta</taxon>
        <taxon>Pterygota</taxon>
        <taxon>Neoptera</taxon>
        <taxon>Endopterygota</taxon>
        <taxon>Coleoptera</taxon>
        <taxon>Polyphaga</taxon>
        <taxon>Cucujiformia</taxon>
        <taxon>Coccinelloidea</taxon>
        <taxon>Coccinellidae</taxon>
        <taxon>Epilachninae</taxon>
        <taxon>Epilachnini</taxon>
        <taxon>Henosepilachna</taxon>
    </lineage>
</organism>
<evidence type="ECO:0000256" key="2">
    <source>
        <dbReference type="ARBA" id="ARBA00022525"/>
    </source>
</evidence>
<keyword evidence="6" id="KW-0472">Membrane</keyword>
<evidence type="ECO:0000256" key="1">
    <source>
        <dbReference type="ARBA" id="ARBA00004613"/>
    </source>
</evidence>
<evidence type="ECO:0000256" key="6">
    <source>
        <dbReference type="SAM" id="Phobius"/>
    </source>
</evidence>
<dbReference type="AlphaFoldDB" id="A0AAW1UD10"/>
<dbReference type="InterPro" id="IPR000716">
    <property type="entry name" value="Thyroglobulin_1"/>
</dbReference>
<reference evidence="9 10" key="1">
    <citation type="submission" date="2023-03" db="EMBL/GenBank/DDBJ databases">
        <title>Genome insight into feeding habits of ladybird beetles.</title>
        <authorList>
            <person name="Li H.-S."/>
            <person name="Huang Y.-H."/>
            <person name="Pang H."/>
        </authorList>
    </citation>
    <scope>NUCLEOTIDE SEQUENCE [LARGE SCALE GENOMIC DNA]</scope>
    <source>
        <strain evidence="9">SYSU_2023b</strain>
        <tissue evidence="9">Whole body</tissue>
    </source>
</reference>
<dbReference type="SUPFAM" id="SSF57362">
    <property type="entry name" value="BPTI-like"/>
    <property type="match status" value="1"/>
</dbReference>
<keyword evidence="4 5" id="KW-1015">Disulfide bond</keyword>
<dbReference type="CDD" id="cd00109">
    <property type="entry name" value="Kunitz-type"/>
    <property type="match status" value="1"/>
</dbReference>
<dbReference type="PRINTS" id="PR00759">
    <property type="entry name" value="BASICPTASE"/>
</dbReference>
<dbReference type="InterPro" id="IPR006150">
    <property type="entry name" value="Cys_repeat_1"/>
</dbReference>
<dbReference type="PANTHER" id="PTHR12352:SF31">
    <property type="entry name" value="PAPILIN-LIKE PROTEIN"/>
    <property type="match status" value="1"/>
</dbReference>
<dbReference type="InterPro" id="IPR036880">
    <property type="entry name" value="Kunitz_BPTI_sf"/>
</dbReference>
<dbReference type="GO" id="GO:0004867">
    <property type="term" value="F:serine-type endopeptidase inhibitor activity"/>
    <property type="evidence" value="ECO:0007669"/>
    <property type="project" value="InterPro"/>
</dbReference>
<dbReference type="GO" id="GO:0007160">
    <property type="term" value="P:cell-matrix adhesion"/>
    <property type="evidence" value="ECO:0007669"/>
    <property type="project" value="TreeGrafter"/>
</dbReference>
<dbReference type="PROSITE" id="PS50279">
    <property type="entry name" value="BPTI_KUNITZ_2"/>
    <property type="match status" value="1"/>
</dbReference>
<protein>
    <submittedName>
        <fullName evidence="9">Uncharacterized protein</fullName>
    </submittedName>
</protein>
<dbReference type="SMART" id="SM00131">
    <property type="entry name" value="KU"/>
    <property type="match status" value="1"/>
</dbReference>
<keyword evidence="3" id="KW-0677">Repeat</keyword>
<evidence type="ECO:0000256" key="4">
    <source>
        <dbReference type="ARBA" id="ARBA00023157"/>
    </source>
</evidence>
<dbReference type="SMART" id="SM00289">
    <property type="entry name" value="WR1"/>
    <property type="match status" value="1"/>
</dbReference>
<keyword evidence="2" id="KW-0964">Secreted</keyword>
<accession>A0AAW1UD10</accession>
<dbReference type="PROSITE" id="PS51162">
    <property type="entry name" value="THYROGLOBULIN_1_2"/>
    <property type="match status" value="2"/>
</dbReference>
<dbReference type="CDD" id="cd00191">
    <property type="entry name" value="TY"/>
    <property type="match status" value="2"/>
</dbReference>
<keyword evidence="6" id="KW-0812">Transmembrane</keyword>
<name>A0AAW1UD10_9CUCU</name>
<dbReference type="InterPro" id="IPR020901">
    <property type="entry name" value="Prtase_inh_Kunz-CS"/>
</dbReference>
<dbReference type="GO" id="GO:0005615">
    <property type="term" value="C:extracellular space"/>
    <property type="evidence" value="ECO:0007669"/>
    <property type="project" value="TreeGrafter"/>
</dbReference>
<evidence type="ECO:0000256" key="5">
    <source>
        <dbReference type="PROSITE-ProRule" id="PRU00500"/>
    </source>
</evidence>